<accession>A0A2H3TF31</accession>
<name>A0A2H3TF31_FUSOX</name>
<gene>
    <name evidence="1" type="ORF">FRV6_11399</name>
</gene>
<reference evidence="2" key="1">
    <citation type="submission" date="2016-09" db="EMBL/GenBank/DDBJ databases">
        <authorList>
            <person name="Guldener U."/>
        </authorList>
    </citation>
    <scope>NUCLEOTIDE SEQUENCE [LARGE SCALE GENOMIC DNA]</scope>
    <source>
        <strain evidence="2">V64-1</strain>
    </source>
</reference>
<protein>
    <submittedName>
        <fullName evidence="1">Uncharacterized protein</fullName>
    </submittedName>
</protein>
<evidence type="ECO:0000313" key="1">
    <source>
        <dbReference type="EMBL" id="SCO87272.1"/>
    </source>
</evidence>
<proteinExistence type="predicted"/>
<dbReference type="Proteomes" id="UP000219369">
    <property type="component" value="Unassembled WGS sequence"/>
</dbReference>
<evidence type="ECO:0000313" key="2">
    <source>
        <dbReference type="Proteomes" id="UP000219369"/>
    </source>
</evidence>
<organism evidence="1 2">
    <name type="scientific">Fusarium oxysporum</name>
    <name type="common">Fusarium vascular wilt</name>
    <dbReference type="NCBI Taxonomy" id="5507"/>
    <lineage>
        <taxon>Eukaryota</taxon>
        <taxon>Fungi</taxon>
        <taxon>Dikarya</taxon>
        <taxon>Ascomycota</taxon>
        <taxon>Pezizomycotina</taxon>
        <taxon>Sordariomycetes</taxon>
        <taxon>Hypocreomycetidae</taxon>
        <taxon>Hypocreales</taxon>
        <taxon>Nectriaceae</taxon>
        <taxon>Fusarium</taxon>
        <taxon>Fusarium oxysporum species complex</taxon>
    </lineage>
</organism>
<dbReference type="EMBL" id="FMJY01000006">
    <property type="protein sequence ID" value="SCO87272.1"/>
    <property type="molecule type" value="Genomic_DNA"/>
</dbReference>
<dbReference type="AlphaFoldDB" id="A0A2H3TF31"/>
<sequence length="19" mass="2354">MYYAFILPYYNTLKKPINT</sequence>